<evidence type="ECO:0000256" key="10">
    <source>
        <dbReference type="SAM" id="Phobius"/>
    </source>
</evidence>
<keyword evidence="9 10" id="KW-0472">Membrane</keyword>
<evidence type="ECO:0000256" key="1">
    <source>
        <dbReference type="ARBA" id="ARBA00004377"/>
    </source>
</evidence>
<dbReference type="Pfam" id="PF04612">
    <property type="entry name" value="T2SSM"/>
    <property type="match status" value="1"/>
</dbReference>
<evidence type="ECO:0000313" key="12">
    <source>
        <dbReference type="Proteomes" id="UP000772591"/>
    </source>
</evidence>
<feature type="transmembrane region" description="Helical" evidence="10">
    <location>
        <begin position="31"/>
        <end position="49"/>
    </location>
</feature>
<dbReference type="InterPro" id="IPR023229">
    <property type="entry name" value="T2SS_M_periplasmic_sf"/>
</dbReference>
<evidence type="ECO:0000256" key="6">
    <source>
        <dbReference type="ARBA" id="ARBA00022692"/>
    </source>
</evidence>
<keyword evidence="5" id="KW-0997">Cell inner membrane</keyword>
<comment type="similarity">
    <text evidence="2">Belongs to the GSP M family.</text>
</comment>
<protein>
    <submittedName>
        <fullName evidence="11">Type II secretion system protein M</fullName>
    </submittedName>
</protein>
<evidence type="ECO:0000256" key="5">
    <source>
        <dbReference type="ARBA" id="ARBA00022519"/>
    </source>
</evidence>
<keyword evidence="12" id="KW-1185">Reference proteome</keyword>
<keyword evidence="3" id="KW-0813">Transport</keyword>
<evidence type="ECO:0000256" key="3">
    <source>
        <dbReference type="ARBA" id="ARBA00022448"/>
    </source>
</evidence>
<accession>A0ABS3AIT1</accession>
<keyword evidence="4" id="KW-1003">Cell membrane</keyword>
<evidence type="ECO:0000256" key="8">
    <source>
        <dbReference type="ARBA" id="ARBA00022989"/>
    </source>
</evidence>
<evidence type="ECO:0000256" key="7">
    <source>
        <dbReference type="ARBA" id="ARBA00022927"/>
    </source>
</evidence>
<evidence type="ECO:0000256" key="9">
    <source>
        <dbReference type="ARBA" id="ARBA00023136"/>
    </source>
</evidence>
<proteinExistence type="inferred from homology"/>
<gene>
    <name evidence="11" type="ORF">IMW75_12845</name>
</gene>
<keyword evidence="8 10" id="KW-1133">Transmembrane helix</keyword>
<dbReference type="EMBL" id="JADEVO010000015">
    <property type="protein sequence ID" value="MBN3966159.1"/>
    <property type="molecule type" value="Genomic_DNA"/>
</dbReference>
<sequence length="166" mass="17807">MSDAPATPTAAPSAVALLRRRWQTLAAREQTAVRGLAVFIGVIAAYLLLWQPPQLALAKAEQAFNQQSRLQQQLQALPAQPRASTQAISGEALPGLITRTSSQAQLNLERMDNTPSGHIDLSLEGPLAPFIGWLAELEQQQVKVLSLSLEVSPQARAKAQLLLSGS</sequence>
<evidence type="ECO:0000256" key="4">
    <source>
        <dbReference type="ARBA" id="ARBA00022475"/>
    </source>
</evidence>
<dbReference type="InterPro" id="IPR007690">
    <property type="entry name" value="T2SS_GspM"/>
</dbReference>
<comment type="subcellular location">
    <subcellularLocation>
        <location evidence="1">Cell inner membrane</location>
        <topology evidence="1">Single-pass membrane protein</topology>
    </subcellularLocation>
</comment>
<reference evidence="11 12" key="1">
    <citation type="journal article" date="2021" name="Int. J. Syst. Evol. Microbiol.">
        <title>Pseudomonas piscium sp. nov., Pseudomonas pisciculturae sp. nov., Pseudomonas mucoides sp. nov. and Pseudomonas neuropathica sp. nov. isolated from rainbow trout.</title>
        <authorList>
            <person name="Duman M."/>
            <person name="Mulet M."/>
            <person name="Altun S."/>
            <person name="Saticioglu I.B."/>
            <person name="Gomila M."/>
            <person name="Lalucat J."/>
            <person name="Garcia-Valdes E."/>
        </authorList>
    </citation>
    <scope>NUCLEOTIDE SEQUENCE [LARGE SCALE GENOMIC DNA]</scope>
    <source>
        <strain evidence="11 12">LMG 28632</strain>
    </source>
</reference>
<evidence type="ECO:0000256" key="2">
    <source>
        <dbReference type="ARBA" id="ARBA00010637"/>
    </source>
</evidence>
<dbReference type="Proteomes" id="UP000772591">
    <property type="component" value="Unassembled WGS sequence"/>
</dbReference>
<comment type="caution">
    <text evidence="11">The sequence shown here is derived from an EMBL/GenBank/DDBJ whole genome shotgun (WGS) entry which is preliminary data.</text>
</comment>
<keyword evidence="7" id="KW-0653">Protein transport</keyword>
<evidence type="ECO:0000313" key="11">
    <source>
        <dbReference type="EMBL" id="MBN3966159.1"/>
    </source>
</evidence>
<keyword evidence="6 10" id="KW-0812">Transmembrane</keyword>
<dbReference type="RefSeq" id="WP_205892798.1">
    <property type="nucleotide sequence ID" value="NZ_JADEVO010000015.1"/>
</dbReference>
<organism evidence="11 12">
    <name type="scientific">Pseudomonas gregormendelii</name>
    <dbReference type="NCBI Taxonomy" id="1628277"/>
    <lineage>
        <taxon>Bacteria</taxon>
        <taxon>Pseudomonadati</taxon>
        <taxon>Pseudomonadota</taxon>
        <taxon>Gammaproteobacteria</taxon>
        <taxon>Pseudomonadales</taxon>
        <taxon>Pseudomonadaceae</taxon>
        <taxon>Pseudomonas</taxon>
    </lineage>
</organism>
<name>A0ABS3AIT1_9PSED</name>
<dbReference type="Gene3D" id="3.30.1360.100">
    <property type="entry name" value="General secretion pathway protein M, EpsM"/>
    <property type="match status" value="1"/>
</dbReference>
<dbReference type="SUPFAM" id="SSF103054">
    <property type="entry name" value="General secretion pathway protein M, EpsM"/>
    <property type="match status" value="1"/>
</dbReference>